<evidence type="ECO:0000256" key="1">
    <source>
        <dbReference type="SAM" id="SignalP"/>
    </source>
</evidence>
<name>A0A3P1ATW7_9FLAO</name>
<feature type="chain" id="PRO_5018182519" description="DNA topoisomerase IV" evidence="1">
    <location>
        <begin position="19"/>
        <end position="130"/>
    </location>
</feature>
<keyword evidence="3" id="KW-1185">Reference proteome</keyword>
<evidence type="ECO:0000313" key="2">
    <source>
        <dbReference type="EMBL" id="RRA92421.1"/>
    </source>
</evidence>
<dbReference type="OrthoDB" id="1144076at2"/>
<feature type="signal peptide" evidence="1">
    <location>
        <begin position="1"/>
        <end position="18"/>
    </location>
</feature>
<comment type="caution">
    <text evidence="2">The sequence shown here is derived from an EMBL/GenBank/DDBJ whole genome shotgun (WGS) entry which is preliminary data.</text>
</comment>
<keyword evidence="1" id="KW-0732">Signal</keyword>
<sequence>MKLTFTLLTLLMLSYCYAQDKNCSYFRTGTFSYADKDMPYRIVRDEGIQVETNTDTGDELHTSVEWKSDCEYILTYIKIKYPKRDMNYLLGTKIFVKILETNGNRMKIHVKSNVLDNEYEFIKVDNTFTE</sequence>
<accession>A0A3P1ATW7</accession>
<organism evidence="2 3">
    <name type="scientific">Paenimyroides viscosum</name>
    <dbReference type="NCBI Taxonomy" id="2488729"/>
    <lineage>
        <taxon>Bacteria</taxon>
        <taxon>Pseudomonadati</taxon>
        <taxon>Bacteroidota</taxon>
        <taxon>Flavobacteriia</taxon>
        <taxon>Flavobacteriales</taxon>
        <taxon>Flavobacteriaceae</taxon>
        <taxon>Paenimyroides</taxon>
    </lineage>
</organism>
<dbReference type="AlphaFoldDB" id="A0A3P1ATW7"/>
<dbReference type="Proteomes" id="UP000268372">
    <property type="component" value="Unassembled WGS sequence"/>
</dbReference>
<evidence type="ECO:0000313" key="3">
    <source>
        <dbReference type="Proteomes" id="UP000268372"/>
    </source>
</evidence>
<proteinExistence type="predicted"/>
<evidence type="ECO:0008006" key="4">
    <source>
        <dbReference type="Google" id="ProtNLM"/>
    </source>
</evidence>
<dbReference type="RefSeq" id="WP_124899930.1">
    <property type="nucleotide sequence ID" value="NZ_RQTJ01000026.1"/>
</dbReference>
<reference evidence="2 3" key="1">
    <citation type="submission" date="2018-11" db="EMBL/GenBank/DDBJ databases">
        <title>Flavobacterium sp. nov., YIM 102796 draft genome.</title>
        <authorList>
            <person name="Li G."/>
            <person name="Jiang Y."/>
        </authorList>
    </citation>
    <scope>NUCLEOTIDE SEQUENCE [LARGE SCALE GENOMIC DNA]</scope>
    <source>
        <strain evidence="2 3">YIM 102796</strain>
    </source>
</reference>
<gene>
    <name evidence="2" type="ORF">EG242_11055</name>
</gene>
<dbReference type="EMBL" id="RQTJ01000026">
    <property type="protein sequence ID" value="RRA92421.1"/>
    <property type="molecule type" value="Genomic_DNA"/>
</dbReference>
<protein>
    <recommendedName>
        <fullName evidence="4">DNA topoisomerase IV</fullName>
    </recommendedName>
</protein>